<dbReference type="Pfam" id="PF09375">
    <property type="entry name" value="Peptidase_M75"/>
    <property type="match status" value="1"/>
</dbReference>
<dbReference type="InterPro" id="IPR038352">
    <property type="entry name" value="Imelysin_sf"/>
</dbReference>
<dbReference type="GO" id="GO:0030313">
    <property type="term" value="C:cell envelope"/>
    <property type="evidence" value="ECO:0007669"/>
    <property type="project" value="UniProtKB-SubCell"/>
</dbReference>
<dbReference type="OrthoDB" id="650514at2"/>
<protein>
    <submittedName>
        <fullName evidence="4">Imelysin family protein</fullName>
    </submittedName>
</protein>
<keyword evidence="2" id="KW-0732">Signal</keyword>
<name>A0A5C7B027_9BACT</name>
<gene>
    <name evidence="4" type="ORF">ESV85_00645</name>
</gene>
<feature type="domain" description="Imelysin-like" evidence="3">
    <location>
        <begin position="65"/>
        <end position="357"/>
    </location>
</feature>
<dbReference type="CDD" id="cd14659">
    <property type="entry name" value="Imelysin-like_IPPA"/>
    <property type="match status" value="1"/>
</dbReference>
<dbReference type="Gene3D" id="1.20.1420.20">
    <property type="entry name" value="M75 peptidase, HXXE motif"/>
    <property type="match status" value="1"/>
</dbReference>
<evidence type="ECO:0000256" key="1">
    <source>
        <dbReference type="ARBA" id="ARBA00004196"/>
    </source>
</evidence>
<reference evidence="4 5" key="1">
    <citation type="submission" date="2019-08" db="EMBL/GenBank/DDBJ databases">
        <title>Genomes sequence of Algoriphagus aquimarinus ACAM450.</title>
        <authorList>
            <person name="Bowman J.P."/>
        </authorList>
    </citation>
    <scope>NUCLEOTIDE SEQUENCE [LARGE SCALE GENOMIC DNA]</scope>
    <source>
        <strain evidence="4 5">ACAM 450</strain>
    </source>
</reference>
<evidence type="ECO:0000256" key="2">
    <source>
        <dbReference type="ARBA" id="ARBA00022729"/>
    </source>
</evidence>
<sequence length="393" mass="43551">MVPVNPGTILILNEMVRTLFKNSIWIFLIVSMTGCLEDSKQSDNISEDGSSDRKEMLTFWAESMILPGYLEFDSHMETLALRANAFAASPNSQNLGSLREAWKNAYLNWQKVEMYEVGPAEKYTLRSFFNIYPADVAGIESNISDPTANLELPGAYARQGFPALDFLINGVGANDQAIIAYYQEQNLGSKRLAYLTKLTIRMDGMLSNVISEWNGAYKEEFINKTGLDIGSSTAGMVNAYVLYYERHVRSGKIGIPSGATIAASGVPNPDKIEAFYSEEISRELAQTAQKSFEDFFNGAAGSKTGPSLKSYLNSLGAKDPSTGKLLSDYINEQFVVIDTRLNQLTPSLYNQILTDNQPMVSLYNEMQKLVRILKVDMTSAMSITITYTDNDGD</sequence>
<dbReference type="Proteomes" id="UP000321935">
    <property type="component" value="Unassembled WGS sequence"/>
</dbReference>
<dbReference type="InterPro" id="IPR034984">
    <property type="entry name" value="Imelysin-like_IPPA"/>
</dbReference>
<comment type="caution">
    <text evidence="4">The sequence shown here is derived from an EMBL/GenBank/DDBJ whole genome shotgun (WGS) entry which is preliminary data.</text>
</comment>
<dbReference type="EMBL" id="VORW01000001">
    <property type="protein sequence ID" value="TXE14101.1"/>
    <property type="molecule type" value="Genomic_DNA"/>
</dbReference>
<comment type="subcellular location">
    <subcellularLocation>
        <location evidence="1">Cell envelope</location>
    </subcellularLocation>
</comment>
<organism evidence="4 5">
    <name type="scientific">Algoriphagus aquimarinus</name>
    <dbReference type="NCBI Taxonomy" id="237018"/>
    <lineage>
        <taxon>Bacteria</taxon>
        <taxon>Pseudomonadati</taxon>
        <taxon>Bacteroidota</taxon>
        <taxon>Cytophagia</taxon>
        <taxon>Cytophagales</taxon>
        <taxon>Cyclobacteriaceae</taxon>
        <taxon>Algoriphagus</taxon>
    </lineage>
</organism>
<accession>A0A5C7B027</accession>
<evidence type="ECO:0000259" key="3">
    <source>
        <dbReference type="Pfam" id="PF09375"/>
    </source>
</evidence>
<proteinExistence type="predicted"/>
<evidence type="ECO:0000313" key="4">
    <source>
        <dbReference type="EMBL" id="TXE14101.1"/>
    </source>
</evidence>
<evidence type="ECO:0000313" key="5">
    <source>
        <dbReference type="Proteomes" id="UP000321935"/>
    </source>
</evidence>
<dbReference type="InterPro" id="IPR018976">
    <property type="entry name" value="Imelysin-like"/>
</dbReference>
<dbReference type="AlphaFoldDB" id="A0A5C7B027"/>